<dbReference type="GO" id="GO:0043165">
    <property type="term" value="P:Gram-negative-bacterium-type cell outer membrane assembly"/>
    <property type="evidence" value="ECO:0007669"/>
    <property type="project" value="InterPro"/>
</dbReference>
<keyword evidence="3" id="KW-1185">Reference proteome</keyword>
<evidence type="ECO:0000313" key="3">
    <source>
        <dbReference type="Proteomes" id="UP000317243"/>
    </source>
</evidence>
<keyword evidence="1" id="KW-0472">Membrane</keyword>
<dbReference type="Proteomes" id="UP000317243">
    <property type="component" value="Unassembled WGS sequence"/>
</dbReference>
<proteinExistence type="predicted"/>
<evidence type="ECO:0000313" key="2">
    <source>
        <dbReference type="EMBL" id="TWT42604.1"/>
    </source>
</evidence>
<organism evidence="2 3">
    <name type="scientific">Thalassoglobus neptunius</name>
    <dbReference type="NCBI Taxonomy" id="1938619"/>
    <lineage>
        <taxon>Bacteria</taxon>
        <taxon>Pseudomonadati</taxon>
        <taxon>Planctomycetota</taxon>
        <taxon>Planctomycetia</taxon>
        <taxon>Planctomycetales</taxon>
        <taxon>Planctomycetaceae</taxon>
        <taxon>Thalassoglobus</taxon>
    </lineage>
</organism>
<keyword evidence="1" id="KW-1133">Transmembrane helix</keyword>
<dbReference type="InterPro" id="IPR007485">
    <property type="entry name" value="LPS_assembly_LptE"/>
</dbReference>
<gene>
    <name evidence="2" type="ORF">KOR42_47130</name>
</gene>
<dbReference type="Pfam" id="PF04390">
    <property type="entry name" value="LptE"/>
    <property type="match status" value="1"/>
</dbReference>
<accession>A0A5C5VVI4</accession>
<protein>
    <recommendedName>
        <fullName evidence="4">Lipopolysaccharide-assembly</fullName>
    </recommendedName>
</protein>
<evidence type="ECO:0000256" key="1">
    <source>
        <dbReference type="SAM" id="Phobius"/>
    </source>
</evidence>
<dbReference type="GO" id="GO:0019867">
    <property type="term" value="C:outer membrane"/>
    <property type="evidence" value="ECO:0007669"/>
    <property type="project" value="InterPro"/>
</dbReference>
<dbReference type="AlphaFoldDB" id="A0A5C5VVI4"/>
<comment type="caution">
    <text evidence="2">The sequence shown here is derived from an EMBL/GenBank/DDBJ whole genome shotgun (WGS) entry which is preliminary data.</text>
</comment>
<feature type="transmembrane region" description="Helical" evidence="1">
    <location>
        <begin position="37"/>
        <end position="57"/>
    </location>
</feature>
<dbReference type="EMBL" id="SIHI01000040">
    <property type="protein sequence ID" value="TWT42604.1"/>
    <property type="molecule type" value="Genomic_DNA"/>
</dbReference>
<keyword evidence="1" id="KW-0812">Transmembrane</keyword>
<dbReference type="OrthoDB" id="270268at2"/>
<evidence type="ECO:0008006" key="4">
    <source>
        <dbReference type="Google" id="ProtNLM"/>
    </source>
</evidence>
<name>A0A5C5VVI4_9PLAN</name>
<reference evidence="2 3" key="1">
    <citation type="submission" date="2019-02" db="EMBL/GenBank/DDBJ databases">
        <title>Deep-cultivation of Planctomycetes and their phenomic and genomic characterization uncovers novel biology.</title>
        <authorList>
            <person name="Wiegand S."/>
            <person name="Jogler M."/>
            <person name="Boedeker C."/>
            <person name="Pinto D."/>
            <person name="Vollmers J."/>
            <person name="Rivas-Marin E."/>
            <person name="Kohn T."/>
            <person name="Peeters S.H."/>
            <person name="Heuer A."/>
            <person name="Rast P."/>
            <person name="Oberbeckmann S."/>
            <person name="Bunk B."/>
            <person name="Jeske O."/>
            <person name="Meyerdierks A."/>
            <person name="Storesund J.E."/>
            <person name="Kallscheuer N."/>
            <person name="Luecker S."/>
            <person name="Lage O.M."/>
            <person name="Pohl T."/>
            <person name="Merkel B.J."/>
            <person name="Hornburger P."/>
            <person name="Mueller R.-W."/>
            <person name="Bruemmer F."/>
            <person name="Labrenz M."/>
            <person name="Spormann A.M."/>
            <person name="Op Den Camp H."/>
            <person name="Overmann J."/>
            <person name="Amann R."/>
            <person name="Jetten M.S.M."/>
            <person name="Mascher T."/>
            <person name="Medema M.H."/>
            <person name="Devos D.P."/>
            <person name="Kaster A.-K."/>
            <person name="Ovreas L."/>
            <person name="Rohde M."/>
            <person name="Galperin M.Y."/>
            <person name="Jogler C."/>
        </authorList>
    </citation>
    <scope>NUCLEOTIDE SEQUENCE [LARGE SCALE GENOMIC DNA]</scope>
    <source>
        <strain evidence="2 3">KOR42</strain>
    </source>
</reference>
<sequence length="205" mass="22598">MKLLNFNRLQIARRLVLQHSNSNSGTLKNHSTHSRRLFLANLLTAVTGSAAGCGYVVGSPYGPEVRTVHVPTFKNESFRRGFELQLTEAIHKEIELHTPYQLVAGPGADTRLSGRIISIDKRSANQNKYDEPRELELAMGIEASWVDLRSGRVLAQRRTRLGPQATHALSLASFAPETGQSLANATQDAVDQLATEIVTLMEAPW</sequence>